<dbReference type="PANTHER" id="PTHR43736">
    <property type="entry name" value="ADP-RIBOSE PYROPHOSPHATASE"/>
    <property type="match status" value="1"/>
</dbReference>
<sequence>MAHTSKYLDYTVSCFIVKKNKVLLIYNDRYYLWLPPGGHIDPDENIEGSIFREIEEETGITKNEIGLIDPRKSIPEENIFSDLKGHNIVTPTFSDIHEAGKNHFHIGFRYFLTTASTVKKSRDKHVVRHKWFTKEELDDPRYNLKKHVKFYAKYALKIASHP</sequence>
<accession>A0A1F8AR70</accession>
<dbReference type="InterPro" id="IPR000086">
    <property type="entry name" value="NUDIX_hydrolase_dom"/>
</dbReference>
<name>A0A1F8AR70_9BACT</name>
<evidence type="ECO:0000259" key="2">
    <source>
        <dbReference type="PROSITE" id="PS51462"/>
    </source>
</evidence>
<evidence type="ECO:0000313" key="3">
    <source>
        <dbReference type="EMBL" id="OGM53685.1"/>
    </source>
</evidence>
<evidence type="ECO:0000256" key="1">
    <source>
        <dbReference type="ARBA" id="ARBA00022801"/>
    </source>
</evidence>
<dbReference type="InterPro" id="IPR020476">
    <property type="entry name" value="Nudix_hydrolase"/>
</dbReference>
<dbReference type="Pfam" id="PF00293">
    <property type="entry name" value="NUDIX"/>
    <property type="match status" value="1"/>
</dbReference>
<reference evidence="3 4" key="1">
    <citation type="journal article" date="2016" name="Nat. Commun.">
        <title>Thousands of microbial genomes shed light on interconnected biogeochemical processes in an aquifer system.</title>
        <authorList>
            <person name="Anantharaman K."/>
            <person name="Brown C.T."/>
            <person name="Hug L.A."/>
            <person name="Sharon I."/>
            <person name="Castelle C.J."/>
            <person name="Probst A.J."/>
            <person name="Thomas B.C."/>
            <person name="Singh A."/>
            <person name="Wilkins M.J."/>
            <person name="Karaoz U."/>
            <person name="Brodie E.L."/>
            <person name="Williams K.H."/>
            <person name="Hubbard S.S."/>
            <person name="Banfield J.F."/>
        </authorList>
    </citation>
    <scope>NUCLEOTIDE SEQUENCE [LARGE SCALE GENOMIC DNA]</scope>
</reference>
<dbReference type="PANTHER" id="PTHR43736:SF1">
    <property type="entry name" value="DIHYDRONEOPTERIN TRIPHOSPHATE DIPHOSPHATASE"/>
    <property type="match status" value="1"/>
</dbReference>
<dbReference type="Gene3D" id="3.90.79.10">
    <property type="entry name" value="Nucleoside Triphosphate Pyrophosphohydrolase"/>
    <property type="match status" value="1"/>
</dbReference>
<dbReference type="GO" id="GO:0016787">
    <property type="term" value="F:hydrolase activity"/>
    <property type="evidence" value="ECO:0007669"/>
    <property type="project" value="UniProtKB-KW"/>
</dbReference>
<proteinExistence type="predicted"/>
<dbReference type="InterPro" id="IPR015797">
    <property type="entry name" value="NUDIX_hydrolase-like_dom_sf"/>
</dbReference>
<feature type="domain" description="Nudix hydrolase" evidence="2">
    <location>
        <begin position="7"/>
        <end position="157"/>
    </location>
</feature>
<dbReference type="PROSITE" id="PS51462">
    <property type="entry name" value="NUDIX"/>
    <property type="match status" value="1"/>
</dbReference>
<evidence type="ECO:0000313" key="4">
    <source>
        <dbReference type="Proteomes" id="UP000178603"/>
    </source>
</evidence>
<dbReference type="AlphaFoldDB" id="A0A1F8AR70"/>
<keyword evidence="1" id="KW-0378">Hydrolase</keyword>
<dbReference type="SUPFAM" id="SSF55811">
    <property type="entry name" value="Nudix"/>
    <property type="match status" value="1"/>
</dbReference>
<comment type="caution">
    <text evidence="3">The sequence shown here is derived from an EMBL/GenBank/DDBJ whole genome shotgun (WGS) entry which is preliminary data.</text>
</comment>
<protein>
    <recommendedName>
        <fullName evidence="2">Nudix hydrolase domain-containing protein</fullName>
    </recommendedName>
</protein>
<dbReference type="EMBL" id="MGGW01000021">
    <property type="protein sequence ID" value="OGM53685.1"/>
    <property type="molecule type" value="Genomic_DNA"/>
</dbReference>
<dbReference type="PRINTS" id="PR00502">
    <property type="entry name" value="NUDIXFAMILY"/>
</dbReference>
<organism evidence="3 4">
    <name type="scientific">Candidatus Woesebacteria bacterium RIFCSPHIGHO2_12_FULL_41_24</name>
    <dbReference type="NCBI Taxonomy" id="1802510"/>
    <lineage>
        <taxon>Bacteria</taxon>
        <taxon>Candidatus Woeseibacteriota</taxon>
    </lineage>
</organism>
<gene>
    <name evidence="3" type="ORF">A3E44_02275</name>
</gene>
<dbReference type="Proteomes" id="UP000178603">
    <property type="component" value="Unassembled WGS sequence"/>
</dbReference>